<evidence type="ECO:0000256" key="2">
    <source>
        <dbReference type="ARBA" id="ARBA00022630"/>
    </source>
</evidence>
<sequence length="568" mass="63283">MHNKKSNKYVSSVLVIGGGIAGISAAIELLDKNQTVLLIDRDSEDKFGGMANEAFGGMHFVDTPVQRSNGIKDSKQLALDDWFAAAEFSANEKENIHGKQWAHTYIERNKEDVYDWLSGFGIRFFPIVHWVERGNFGFAKGGRGNSVPRYHLAWGTGWEVTQTLIKQLKNHINRDKLTIKFQHKVERFIWSDNKIVGCCGHVLDSSSVQETSKEIVKEAFSITAENTIICAGGLNGNLKQVERHWDRECYGPYPKNILSGSHPFADGLLHDELDAQGGSIKNRGLMWNYASGVKHPKPEYENHGLSLMPCRSSLWLDAYGNRIGPLPLITGFDTHGLCKVIGHLPQQYSWQLMNLKIAYKELAISGSHINKAFRNKSWLGVIKMALRGNRDIVNWLMEDCEDVVVADTLAELVTAMNDNNQPSENELYLAKVSLDNIERDVQAYDGQIERGEKFATDDQIRRIHFLRKWKGDKVRTLKNQKINDPKAGPFIAIRSRIISRKSMGGIETNTASQVLNRQGEVIPGLYAAGEAAGFGGAGCSGIRSLEGTFLSLCILNGRIAAQTIAAQK</sequence>
<dbReference type="InterPro" id="IPR014614">
    <property type="entry name" value="KsdD_DH"/>
</dbReference>
<feature type="domain" description="FAD-dependent oxidoreductase 2 FAD-binding" evidence="4">
    <location>
        <begin position="13"/>
        <end position="550"/>
    </location>
</feature>
<gene>
    <name evidence="5" type="ORF">OLEAN_C16670</name>
</gene>
<dbReference type="GO" id="GO:0016627">
    <property type="term" value="F:oxidoreductase activity, acting on the CH-CH group of donors"/>
    <property type="evidence" value="ECO:0007669"/>
    <property type="project" value="InterPro"/>
</dbReference>
<keyword evidence="2" id="KW-0285">Flavoprotein</keyword>
<dbReference type="NCBIfam" id="NF009472">
    <property type="entry name" value="PRK12834.1"/>
    <property type="match status" value="1"/>
</dbReference>
<comment type="cofactor">
    <cofactor evidence="1">
        <name>FAD</name>
        <dbReference type="ChEBI" id="CHEBI:57692"/>
    </cofactor>
</comment>
<evidence type="ECO:0000256" key="3">
    <source>
        <dbReference type="ARBA" id="ARBA00023002"/>
    </source>
</evidence>
<keyword evidence="3" id="KW-0560">Oxidoreductase</keyword>
<reference evidence="5 6" key="1">
    <citation type="journal article" date="2013" name="Nat. Commun.">
        <title>Genome sequence and functional genomic analysis of the oil-degrading bacterium Oleispira antarctica.</title>
        <authorList>
            <person name="Kube M."/>
            <person name="Chernikova T.N."/>
            <person name="Al-Ramahi Y."/>
            <person name="Beloqui A."/>
            <person name="Lopez-Cortez N."/>
            <person name="Guazzaroni M.E."/>
            <person name="Heipieper H.J."/>
            <person name="Klages S."/>
            <person name="Kotsyurbenko O.R."/>
            <person name="Langer I."/>
            <person name="Nechitaylo T.Y."/>
            <person name="Lunsdorf H."/>
            <person name="Fernandez M."/>
            <person name="Juarez S."/>
            <person name="Ciordia S."/>
            <person name="Singer A."/>
            <person name="Kagan O."/>
            <person name="Egorova O."/>
            <person name="Petit P.A."/>
            <person name="Stogios P."/>
            <person name="Kim Y."/>
            <person name="Tchigvintsev A."/>
            <person name="Flick R."/>
            <person name="Denaro R."/>
            <person name="Genovese M."/>
            <person name="Albar J.P."/>
            <person name="Reva O.N."/>
            <person name="Martinez-Gomariz M."/>
            <person name="Tran H."/>
            <person name="Ferrer M."/>
            <person name="Savchenko A."/>
            <person name="Yakunin A.F."/>
            <person name="Yakimov M.M."/>
            <person name="Golyshina O.V."/>
            <person name="Reinhardt R."/>
            <person name="Golyshin P.N."/>
        </authorList>
    </citation>
    <scope>NUCLEOTIDE SEQUENCE [LARGE SCALE GENOMIC DNA]</scope>
</reference>
<dbReference type="InterPro" id="IPR003953">
    <property type="entry name" value="FAD-dep_OxRdtase_2_FAD-bd"/>
</dbReference>
<proteinExistence type="predicted"/>
<name>R4YRE7_OLEAN</name>
<dbReference type="SUPFAM" id="SSF51905">
    <property type="entry name" value="FAD/NAD(P)-binding domain"/>
    <property type="match status" value="1"/>
</dbReference>
<dbReference type="OrthoDB" id="9813348at2"/>
<dbReference type="PIRSF" id="PIRSF036654">
    <property type="entry name" value="UCP036654"/>
    <property type="match status" value="1"/>
</dbReference>
<dbReference type="PANTHER" id="PTHR43260">
    <property type="entry name" value="3-KETOSTEROID-DELTA-1-DEHYDROGENASE"/>
    <property type="match status" value="1"/>
</dbReference>
<dbReference type="STRING" id="698738.OLEAN_C16670"/>
<dbReference type="HOGENOM" id="CLU_022946_0_0_6"/>
<dbReference type="EMBL" id="FO203512">
    <property type="protein sequence ID" value="CCK75843.1"/>
    <property type="molecule type" value="Genomic_DNA"/>
</dbReference>
<evidence type="ECO:0000256" key="1">
    <source>
        <dbReference type="ARBA" id="ARBA00001974"/>
    </source>
</evidence>
<evidence type="ECO:0000313" key="5">
    <source>
        <dbReference type="EMBL" id="CCK75843.1"/>
    </source>
</evidence>
<dbReference type="InterPro" id="IPR027477">
    <property type="entry name" value="Succ_DH/fumarate_Rdtase_cat_sf"/>
</dbReference>
<dbReference type="Pfam" id="PF00890">
    <property type="entry name" value="FAD_binding_2"/>
    <property type="match status" value="1"/>
</dbReference>
<dbReference type="PATRIC" id="fig|698738.3.peg.1725"/>
<accession>R4YRE7</accession>
<protein>
    <submittedName>
        <fullName evidence="5">Fumarate reductase/succinate dehydrogenase</fullName>
    </submittedName>
</protein>
<dbReference type="Gene3D" id="3.90.700.10">
    <property type="entry name" value="Succinate dehydrogenase/fumarate reductase flavoprotein, catalytic domain"/>
    <property type="match status" value="1"/>
</dbReference>
<evidence type="ECO:0000313" key="6">
    <source>
        <dbReference type="Proteomes" id="UP000032749"/>
    </source>
</evidence>
<dbReference type="AlphaFoldDB" id="R4YRE7"/>
<dbReference type="InterPro" id="IPR036188">
    <property type="entry name" value="FAD/NAD-bd_sf"/>
</dbReference>
<dbReference type="KEGG" id="oai:OLEAN_C16670"/>
<keyword evidence="6" id="KW-1185">Reference proteome</keyword>
<dbReference type="Proteomes" id="UP000032749">
    <property type="component" value="Chromosome"/>
</dbReference>
<organism evidence="5 6">
    <name type="scientific">Oleispira antarctica RB-8</name>
    <dbReference type="NCBI Taxonomy" id="698738"/>
    <lineage>
        <taxon>Bacteria</taxon>
        <taxon>Pseudomonadati</taxon>
        <taxon>Pseudomonadota</taxon>
        <taxon>Gammaproteobacteria</taxon>
        <taxon>Oceanospirillales</taxon>
        <taxon>Oceanospirillaceae</taxon>
        <taxon>Oleispira</taxon>
    </lineage>
</organism>
<dbReference type="Gene3D" id="3.50.50.60">
    <property type="entry name" value="FAD/NAD(P)-binding domain"/>
    <property type="match status" value="1"/>
</dbReference>
<dbReference type="PANTHER" id="PTHR43260:SF1">
    <property type="entry name" value="KSDD-LIKE STEROID DEHYDROGENASE RV0785"/>
    <property type="match status" value="1"/>
</dbReference>
<evidence type="ECO:0000259" key="4">
    <source>
        <dbReference type="Pfam" id="PF00890"/>
    </source>
</evidence>